<comment type="caution">
    <text evidence="1">The sequence shown here is derived from an EMBL/GenBank/DDBJ whole genome shotgun (WGS) entry which is preliminary data.</text>
</comment>
<evidence type="ECO:0000313" key="2">
    <source>
        <dbReference type="Proteomes" id="UP001151002"/>
    </source>
</evidence>
<gene>
    <name evidence="1" type="ORF">OWR29_25015</name>
</gene>
<sequence>MTPVCTLMVRTPADLIAVTPFLLGFHPADSLVVIGLAGRSIDFIGRHDLPPPGDHSIESAAPLIARQGVREVALIGYGAPGPARSAIDDFDAALGRVGVRVREALRVTGGRWFNVHCDDRDCCALDGHPVPSPHNPIAAAAVFQGHVALPNRQALVKQVAPVEGEERRQMAAATAALNLRLGEGVSRTLVGRAGRAAVRQAERKHAAGQSLTYDETALLGALLVGRTTFDYALHRISGEPWRVQQWTEVTRRVEAPFVPGPAALLGYAAWRAGLGPLARVAVDRALRQDPYHRFAGILDGLLAAGVGPGAVESFVPPVGGERRAS</sequence>
<keyword evidence="2" id="KW-1185">Reference proteome</keyword>
<dbReference type="RefSeq" id="WP_267565663.1">
    <property type="nucleotide sequence ID" value="NZ_JAPNTZ010000009.1"/>
</dbReference>
<evidence type="ECO:0000313" key="1">
    <source>
        <dbReference type="EMBL" id="MCY1141272.1"/>
    </source>
</evidence>
<organism evidence="1 2">
    <name type="scientific">Paractinoplanes pyxinae</name>
    <dbReference type="NCBI Taxonomy" id="2997416"/>
    <lineage>
        <taxon>Bacteria</taxon>
        <taxon>Bacillati</taxon>
        <taxon>Actinomycetota</taxon>
        <taxon>Actinomycetes</taxon>
        <taxon>Micromonosporales</taxon>
        <taxon>Micromonosporaceae</taxon>
        <taxon>Paractinoplanes</taxon>
    </lineage>
</organism>
<reference evidence="1" key="1">
    <citation type="submission" date="2022-11" db="EMBL/GenBank/DDBJ databases">
        <authorList>
            <person name="Somphong A."/>
            <person name="Phongsopitanun W."/>
        </authorList>
    </citation>
    <scope>NUCLEOTIDE SEQUENCE</scope>
    <source>
        <strain evidence="1">Pm04-4</strain>
    </source>
</reference>
<name>A0ABT4B459_9ACTN</name>
<dbReference type="InterPro" id="IPR025447">
    <property type="entry name" value="DUF4192"/>
</dbReference>
<dbReference type="Pfam" id="PF13830">
    <property type="entry name" value="DUF4192"/>
    <property type="match status" value="1"/>
</dbReference>
<dbReference type="Proteomes" id="UP001151002">
    <property type="component" value="Unassembled WGS sequence"/>
</dbReference>
<dbReference type="EMBL" id="JAPNTZ010000009">
    <property type="protein sequence ID" value="MCY1141272.1"/>
    <property type="molecule type" value="Genomic_DNA"/>
</dbReference>
<accession>A0ABT4B459</accession>
<protein>
    <submittedName>
        <fullName evidence="1">DUF4192 domain-containing protein</fullName>
    </submittedName>
</protein>
<proteinExistence type="predicted"/>